<organism evidence="2 3">
    <name type="scientific">Neobacillus vireti LMG 21834</name>
    <dbReference type="NCBI Taxonomy" id="1131730"/>
    <lineage>
        <taxon>Bacteria</taxon>
        <taxon>Bacillati</taxon>
        <taxon>Bacillota</taxon>
        <taxon>Bacilli</taxon>
        <taxon>Bacillales</taxon>
        <taxon>Bacillaceae</taxon>
        <taxon>Neobacillus</taxon>
    </lineage>
</organism>
<dbReference type="RefSeq" id="WP_024030806.1">
    <property type="nucleotide sequence ID" value="NZ_ALAN01000154.1"/>
</dbReference>
<keyword evidence="2" id="KW-0808">Transferase</keyword>
<dbReference type="Gene3D" id="3.90.550.10">
    <property type="entry name" value="Spore Coat Polysaccharide Biosynthesis Protein SpsA, Chain A"/>
    <property type="match status" value="1"/>
</dbReference>
<protein>
    <submittedName>
        <fullName evidence="2">Glycosyl transferase, group 2 family protein</fullName>
    </submittedName>
</protein>
<keyword evidence="3" id="KW-1185">Reference proteome</keyword>
<dbReference type="GO" id="GO:0016740">
    <property type="term" value="F:transferase activity"/>
    <property type="evidence" value="ECO:0007669"/>
    <property type="project" value="UniProtKB-KW"/>
</dbReference>
<dbReference type="Proteomes" id="UP000018877">
    <property type="component" value="Unassembled WGS sequence"/>
</dbReference>
<dbReference type="Pfam" id="PF00535">
    <property type="entry name" value="Glycos_transf_2"/>
    <property type="match status" value="1"/>
</dbReference>
<dbReference type="InterPro" id="IPR029044">
    <property type="entry name" value="Nucleotide-diphossugar_trans"/>
</dbReference>
<feature type="domain" description="Glycosyltransferase 2-like" evidence="1">
    <location>
        <begin position="41"/>
        <end position="157"/>
    </location>
</feature>
<dbReference type="AlphaFoldDB" id="A0AB94IGQ2"/>
<dbReference type="SUPFAM" id="SSF53448">
    <property type="entry name" value="Nucleotide-diphospho-sugar transferases"/>
    <property type="match status" value="1"/>
</dbReference>
<evidence type="ECO:0000313" key="2">
    <source>
        <dbReference type="EMBL" id="ETI66290.1"/>
    </source>
</evidence>
<dbReference type="InterPro" id="IPR001173">
    <property type="entry name" value="Glyco_trans_2-like"/>
</dbReference>
<dbReference type="EMBL" id="ALAN01000154">
    <property type="protein sequence ID" value="ETI66290.1"/>
    <property type="molecule type" value="Genomic_DNA"/>
</dbReference>
<dbReference type="CDD" id="cd00761">
    <property type="entry name" value="Glyco_tranf_GTA_type"/>
    <property type="match status" value="1"/>
</dbReference>
<dbReference type="PANTHER" id="PTHR43685:SF2">
    <property type="entry name" value="GLYCOSYLTRANSFERASE 2-LIKE DOMAIN-CONTAINING PROTEIN"/>
    <property type="match status" value="1"/>
</dbReference>
<name>A0AB94IGQ2_9BACI</name>
<comment type="caution">
    <text evidence="2">The sequence shown here is derived from an EMBL/GenBank/DDBJ whole genome shotgun (WGS) entry which is preliminary data.</text>
</comment>
<proteinExistence type="predicted"/>
<evidence type="ECO:0000313" key="3">
    <source>
        <dbReference type="Proteomes" id="UP000018877"/>
    </source>
</evidence>
<gene>
    <name evidence="2" type="ORF">BAVI_23233</name>
</gene>
<dbReference type="PANTHER" id="PTHR43685">
    <property type="entry name" value="GLYCOSYLTRANSFERASE"/>
    <property type="match status" value="1"/>
</dbReference>
<evidence type="ECO:0000259" key="1">
    <source>
        <dbReference type="Pfam" id="PF00535"/>
    </source>
</evidence>
<sequence length="430" mass="49765">MSGNRYNWSSSILKDSIEKDLQTPQKSLIPDNNTNQDIEVSIIIPSQNRYPLNLFTLYSLEHQTFNPDNMEVIFIDDASTDETKEKLLNYSPPYHFKYIVSNEKLGRAKARNLGIRSARGRILIFLDAEMITEPDFVENHYNYHQSKDNVIVSGAMYTKALFSCIFPDFSKRKINTIADLAKNNQEIYARFQACKFPLEKPCPLLEKKDIARKTFKDIASKGYRWFQQITRNFGENLSGFAFPWMAFITGNVSVCKDLIVQAGVFDGDFYHYGYEDWELGYRLSKLGAQYIVSEQVAAYHQEHPIGERKWRETIGNFGLFTIKHHDVEVLILGLELSGLTDLLMMNNIVREYTLLVQSNPERFQNLQEKFITILETIILFLEVDIRNINILGAAGFDSIARKQLQGDIYFIKTLNEYPNLTDFLEKILKS</sequence>
<dbReference type="InterPro" id="IPR050834">
    <property type="entry name" value="Glycosyltransf_2"/>
</dbReference>
<accession>A0AB94IGQ2</accession>
<reference evidence="2 3" key="1">
    <citation type="journal article" date="2014" name="Environ. Microbiol.">
        <title>The nitrate-ammonifying and nosZ-carrying bacterium Bacillus vireti is a potent source and sink for nitric and nitrous oxide under high nitrate conditions.</title>
        <authorList>
            <person name="Mania D."/>
            <person name="Heylen K."/>
            <person name="van Spanning R.J."/>
            <person name="Frostegard A."/>
        </authorList>
    </citation>
    <scope>NUCLEOTIDE SEQUENCE [LARGE SCALE GENOMIC DNA]</scope>
    <source>
        <strain evidence="2 3">LMG 21834</strain>
    </source>
</reference>